<dbReference type="Pfam" id="PF00150">
    <property type="entry name" value="Cellulase"/>
    <property type="match status" value="1"/>
</dbReference>
<evidence type="ECO:0000313" key="6">
    <source>
        <dbReference type="EMBL" id="MVQ49744.1"/>
    </source>
</evidence>
<accession>A0A6L6XQZ7</accession>
<dbReference type="InterPro" id="IPR001547">
    <property type="entry name" value="Glyco_hydro_5"/>
</dbReference>
<dbReference type="Gene3D" id="2.60.40.1180">
    <property type="entry name" value="Golgi alpha-mannosidase II"/>
    <property type="match status" value="1"/>
</dbReference>
<dbReference type="Proteomes" id="UP000473525">
    <property type="component" value="Unassembled WGS sequence"/>
</dbReference>
<evidence type="ECO:0000313" key="7">
    <source>
        <dbReference type="Proteomes" id="UP000473525"/>
    </source>
</evidence>
<protein>
    <submittedName>
        <fullName evidence="6">Cellulase family glycosylhydrolase</fullName>
    </submittedName>
</protein>
<feature type="signal peptide" evidence="4">
    <location>
        <begin position="1"/>
        <end position="19"/>
    </location>
</feature>
<dbReference type="InterPro" id="IPR052066">
    <property type="entry name" value="Glycosphingolipid_Hydrolases"/>
</dbReference>
<dbReference type="AlphaFoldDB" id="A0A6L6XQZ7"/>
<evidence type="ECO:0000259" key="5">
    <source>
        <dbReference type="Pfam" id="PF00150"/>
    </source>
</evidence>
<reference evidence="6 7" key="1">
    <citation type="submission" date="2019-12" db="EMBL/GenBank/DDBJ databases">
        <authorList>
            <person name="Huq M.A."/>
        </authorList>
    </citation>
    <scope>NUCLEOTIDE SEQUENCE [LARGE SCALE GENOMIC DNA]</scope>
    <source>
        <strain evidence="6 7">MAH-18</strain>
    </source>
</reference>
<evidence type="ECO:0000256" key="1">
    <source>
        <dbReference type="ARBA" id="ARBA00022801"/>
    </source>
</evidence>
<keyword evidence="4" id="KW-0732">Signal</keyword>
<keyword evidence="1 3" id="KW-0378">Hydrolase</keyword>
<dbReference type="EMBL" id="WSEK01000004">
    <property type="protein sequence ID" value="MVQ49744.1"/>
    <property type="molecule type" value="Genomic_DNA"/>
</dbReference>
<evidence type="ECO:0000256" key="3">
    <source>
        <dbReference type="RuleBase" id="RU361153"/>
    </source>
</evidence>
<evidence type="ECO:0000256" key="4">
    <source>
        <dbReference type="SAM" id="SignalP"/>
    </source>
</evidence>
<dbReference type="SUPFAM" id="SSF51445">
    <property type="entry name" value="(Trans)glycosidases"/>
    <property type="match status" value="1"/>
</dbReference>
<dbReference type="InterPro" id="IPR013780">
    <property type="entry name" value="Glyco_hydro_b"/>
</dbReference>
<dbReference type="InterPro" id="IPR017853">
    <property type="entry name" value="GH"/>
</dbReference>
<dbReference type="PANTHER" id="PTHR31308:SF3">
    <property type="entry name" value="ENDOGLYCOCERAMIDASE"/>
    <property type="match status" value="1"/>
</dbReference>
<comment type="similarity">
    <text evidence="3">Belongs to the glycosyl hydrolase 5 (cellulase A) family.</text>
</comment>
<keyword evidence="7" id="KW-1185">Reference proteome</keyword>
<feature type="chain" id="PRO_5039082204" evidence="4">
    <location>
        <begin position="20"/>
        <end position="509"/>
    </location>
</feature>
<keyword evidence="2 3" id="KW-0326">Glycosidase</keyword>
<evidence type="ECO:0000256" key="2">
    <source>
        <dbReference type="ARBA" id="ARBA00023295"/>
    </source>
</evidence>
<name>A0A6L6XQZ7_9ACTN</name>
<sequence>MKRVTSLALSVLAAGAVLAGGLPATDAAAPHEPTVRAGTALPALHATHGRRAVIRSADGAQVLLRGVNVNGLAEYYQPNPAYPAVLDQDRGDFKRIARLGFNSVRLLVSWSELQPTRGAYDRAYVAKVRQAVRWAADYGMYSIIDMHQDAWGLAVDTPIGTACPEGTRPNNGWDGAPAWATITDGASTCTTLERELAPAVRAAWQHFYDDTAGIQGQLVRTWGRLARDFARDTNVAGFDLLNEPGFGDNLMDTTGLGRFYDRAITAIRRGERAGRGFSHIVFWEPSVMWSATGKWATPEPGFSRDRNLVFAPHVYSGSLNASTIPDGFKNAAEVAADHGVPVWSGEWGFFPSDPAESATKVEDYAAAEDERAYGGAWWVWEQACGNPHMIGAPGGQPGPISQSLVRFSCPGDKATGIPAEFGQVLSRPVPRAVPGRITELTSNGRTGRLELRGTYAAGADRCGLQVFVPQRFAGKRVRVTGVTEVRRTRHLGNVVLRGCVADRFRLRIG</sequence>
<gene>
    <name evidence="6" type="ORF">GON03_11175</name>
</gene>
<proteinExistence type="inferred from homology"/>
<dbReference type="Gene3D" id="3.20.20.80">
    <property type="entry name" value="Glycosidases"/>
    <property type="match status" value="1"/>
</dbReference>
<feature type="domain" description="Glycoside hydrolase family 5" evidence="5">
    <location>
        <begin position="58"/>
        <end position="382"/>
    </location>
</feature>
<dbReference type="GO" id="GO:0004553">
    <property type="term" value="F:hydrolase activity, hydrolyzing O-glycosyl compounds"/>
    <property type="evidence" value="ECO:0007669"/>
    <property type="project" value="InterPro"/>
</dbReference>
<organism evidence="6 7">
    <name type="scientific">Nocardioides agri</name>
    <dbReference type="NCBI Taxonomy" id="2682843"/>
    <lineage>
        <taxon>Bacteria</taxon>
        <taxon>Bacillati</taxon>
        <taxon>Actinomycetota</taxon>
        <taxon>Actinomycetes</taxon>
        <taxon>Propionibacteriales</taxon>
        <taxon>Nocardioidaceae</taxon>
        <taxon>Nocardioides</taxon>
    </lineage>
</organism>
<comment type="caution">
    <text evidence="6">The sequence shown here is derived from an EMBL/GenBank/DDBJ whole genome shotgun (WGS) entry which is preliminary data.</text>
</comment>
<dbReference type="PANTHER" id="PTHR31308">
    <property type="match status" value="1"/>
</dbReference>
<dbReference type="GO" id="GO:0000272">
    <property type="term" value="P:polysaccharide catabolic process"/>
    <property type="evidence" value="ECO:0007669"/>
    <property type="project" value="InterPro"/>
</dbReference>
<dbReference type="RefSeq" id="WP_157342550.1">
    <property type="nucleotide sequence ID" value="NZ_WSEK01000004.1"/>
</dbReference>